<dbReference type="GO" id="GO:0033925">
    <property type="term" value="F:mannosyl-glycoprotein endo-beta-N-acetylglucosaminidase activity"/>
    <property type="evidence" value="ECO:0007669"/>
    <property type="project" value="InterPro"/>
</dbReference>
<dbReference type="EMBL" id="RKNM01000001">
    <property type="protein sequence ID" value="ROX58645.1"/>
    <property type="molecule type" value="Genomic_DNA"/>
</dbReference>
<gene>
    <name evidence="2" type="ORF">EGW36_00885</name>
</gene>
<name>A0AB74D1G0_ENTFC</name>
<proteinExistence type="predicted"/>
<sequence length="190" mass="20947">MTRKISKIGASLLVLAVATTIDYRQSEAKTIGKVVYRETAKSMLKKAMDNQPESSYWFPEDSLAWSFGKDTDKKYNTSVVPLAERISKATLPNMNVTQTEEVKVVAISAMNSSINGNAPRGIDTFDANVFSYWQYIDQLVYWGGSSGEGIIVPPSLVATDAAHKNRVPVLGTANRPWREAGMARYVFSQG</sequence>
<feature type="domain" description="Cytosolic endo-beta-N-acetylglucosaminidase TIM barrel" evidence="1">
    <location>
        <begin position="121"/>
        <end position="181"/>
    </location>
</feature>
<organism evidence="2 3">
    <name type="scientific">Enterococcus faecium</name>
    <name type="common">Streptococcus faecium</name>
    <dbReference type="NCBI Taxonomy" id="1352"/>
    <lineage>
        <taxon>Bacteria</taxon>
        <taxon>Bacillati</taxon>
        <taxon>Bacillota</taxon>
        <taxon>Bacilli</taxon>
        <taxon>Lactobacillales</taxon>
        <taxon>Enterococcaceae</taxon>
        <taxon>Enterococcus</taxon>
    </lineage>
</organism>
<dbReference type="Proteomes" id="UP000281752">
    <property type="component" value="Unassembled WGS sequence"/>
</dbReference>
<evidence type="ECO:0000259" key="1">
    <source>
        <dbReference type="Pfam" id="PF03644"/>
    </source>
</evidence>
<dbReference type="InterPro" id="IPR005201">
    <property type="entry name" value="TIM_ENGase"/>
</dbReference>
<protein>
    <submittedName>
        <fullName evidence="2">Mannosyl-glycoprotein endo-beta-N-acetylglucosamidase</fullName>
    </submittedName>
</protein>
<comment type="caution">
    <text evidence="2">The sequence shown here is derived from an EMBL/GenBank/DDBJ whole genome shotgun (WGS) entry which is preliminary data.</text>
</comment>
<evidence type="ECO:0000313" key="2">
    <source>
        <dbReference type="EMBL" id="ROX58645.1"/>
    </source>
</evidence>
<dbReference type="Gene3D" id="3.20.20.80">
    <property type="entry name" value="Glycosidases"/>
    <property type="match status" value="1"/>
</dbReference>
<dbReference type="AlphaFoldDB" id="A0AB74D1G0"/>
<dbReference type="Pfam" id="PF03644">
    <property type="entry name" value="Glyco_hydro_85"/>
    <property type="match status" value="1"/>
</dbReference>
<accession>A0AB74D1G0</accession>
<reference evidence="2 3" key="1">
    <citation type="submission" date="2018-10" db="EMBL/GenBank/DDBJ databases">
        <title>Genotypes and phenotypes of Enterococci isolated from broiler chickens.</title>
        <authorList>
            <person name="Muhammad A.R."/>
            <person name="Diarra M.S."/>
        </authorList>
    </citation>
    <scope>NUCLEOTIDE SEQUENCE [LARGE SCALE GENOMIC DNA]</scope>
    <source>
        <strain evidence="2 3">P5 C A 35</strain>
    </source>
</reference>
<evidence type="ECO:0000313" key="3">
    <source>
        <dbReference type="Proteomes" id="UP000281752"/>
    </source>
</evidence>
<dbReference type="GO" id="GO:0005737">
    <property type="term" value="C:cytoplasm"/>
    <property type="evidence" value="ECO:0007669"/>
    <property type="project" value="InterPro"/>
</dbReference>